<dbReference type="EMBL" id="PEWV01000028">
    <property type="protein sequence ID" value="PIU41904.1"/>
    <property type="molecule type" value="Genomic_DNA"/>
</dbReference>
<evidence type="ECO:0000313" key="1">
    <source>
        <dbReference type="EMBL" id="PIU41904.1"/>
    </source>
</evidence>
<reference evidence="1 2" key="1">
    <citation type="submission" date="2017-09" db="EMBL/GenBank/DDBJ databases">
        <title>Depth-based differentiation of microbial function through sediment-hosted aquifers and enrichment of novel symbionts in the deep terrestrial subsurface.</title>
        <authorList>
            <person name="Probst A.J."/>
            <person name="Ladd B."/>
            <person name="Jarett J.K."/>
            <person name="Geller-Mcgrath D.E."/>
            <person name="Sieber C.M."/>
            <person name="Emerson J.B."/>
            <person name="Anantharaman K."/>
            <person name="Thomas B.C."/>
            <person name="Malmstrom R."/>
            <person name="Stieglmeier M."/>
            <person name="Klingl A."/>
            <person name="Woyke T."/>
            <person name="Ryan C.M."/>
            <person name="Banfield J.F."/>
        </authorList>
    </citation>
    <scope>NUCLEOTIDE SEQUENCE [LARGE SCALE GENOMIC DNA]</scope>
    <source>
        <strain evidence="1">CG07_land_8_20_14_0_80_42_15</strain>
    </source>
</reference>
<comment type="caution">
    <text evidence="1">The sequence shown here is derived from an EMBL/GenBank/DDBJ whole genome shotgun (WGS) entry which is preliminary data.</text>
</comment>
<dbReference type="Proteomes" id="UP000230052">
    <property type="component" value="Unassembled WGS sequence"/>
</dbReference>
<name>A0A2J0KX45_9BACT</name>
<evidence type="ECO:0000313" key="2">
    <source>
        <dbReference type="Proteomes" id="UP000230052"/>
    </source>
</evidence>
<dbReference type="AlphaFoldDB" id="A0A2J0KX45"/>
<proteinExistence type="predicted"/>
<protein>
    <submittedName>
        <fullName evidence="1">Uncharacterized protein</fullName>
    </submittedName>
</protein>
<organism evidence="1 2">
    <name type="scientific">Candidatus Aquitaenariimonas noxiae</name>
    <dbReference type="NCBI Taxonomy" id="1974741"/>
    <lineage>
        <taxon>Bacteria</taxon>
        <taxon>Pseudomonadati</taxon>
        <taxon>Candidatus Omnitrophota</taxon>
        <taxon>Candidatus Aquitaenariimonas</taxon>
    </lineage>
</organism>
<sequence length="113" mass="13647">MLKRYQVLLEDWQAEHYKRVCLKYDVSFSEMIRMALCLDIMFASKITFPNYKWSVDMEALVKAIRKKDEYVIDNMNAEKFHNFLSKLYFETRKATELWSKGNTLKTRKSKTKE</sequence>
<accession>A0A2J0KX45</accession>
<gene>
    <name evidence="1" type="ORF">COS99_02945</name>
</gene>